<keyword evidence="1" id="KW-0472">Membrane</keyword>
<feature type="transmembrane region" description="Helical" evidence="1">
    <location>
        <begin position="103"/>
        <end position="122"/>
    </location>
</feature>
<evidence type="ECO:0000256" key="1">
    <source>
        <dbReference type="SAM" id="Phobius"/>
    </source>
</evidence>
<proteinExistence type="predicted"/>
<dbReference type="AlphaFoldDB" id="A0A939K122"/>
<sequence>MESIFRLTLGLASVINLLPAALLFLPQNIAKSYGIAVPDGNYELLLRHRAVLFGLVGGLLLYSAFTRKYYTVSVVMGLVSMISFVALYYLIDKPINAELKRVMIIDILAIVALLIGLGLYWFSR</sequence>
<dbReference type="Proteomes" id="UP000664795">
    <property type="component" value="Unassembled WGS sequence"/>
</dbReference>
<accession>A0A939K122</accession>
<evidence type="ECO:0008006" key="4">
    <source>
        <dbReference type="Google" id="ProtNLM"/>
    </source>
</evidence>
<feature type="transmembrane region" description="Helical" evidence="1">
    <location>
        <begin position="69"/>
        <end position="91"/>
    </location>
</feature>
<keyword evidence="1" id="KW-1133">Transmembrane helix</keyword>
<evidence type="ECO:0000313" key="3">
    <source>
        <dbReference type="Proteomes" id="UP000664795"/>
    </source>
</evidence>
<dbReference type="RefSeq" id="WP_207338760.1">
    <property type="nucleotide sequence ID" value="NZ_JAFMYU010000038.1"/>
</dbReference>
<protein>
    <recommendedName>
        <fullName evidence="4">Phosphopantetheine adenylyltransferase</fullName>
    </recommendedName>
</protein>
<gene>
    <name evidence="2" type="ORF">J2I48_27535</name>
</gene>
<evidence type="ECO:0000313" key="2">
    <source>
        <dbReference type="EMBL" id="MBO0934794.1"/>
    </source>
</evidence>
<keyword evidence="3" id="KW-1185">Reference proteome</keyword>
<organism evidence="2 3">
    <name type="scientific">Fibrella aquatilis</name>
    <dbReference type="NCBI Taxonomy" id="2817059"/>
    <lineage>
        <taxon>Bacteria</taxon>
        <taxon>Pseudomonadati</taxon>
        <taxon>Bacteroidota</taxon>
        <taxon>Cytophagia</taxon>
        <taxon>Cytophagales</taxon>
        <taxon>Spirosomataceae</taxon>
        <taxon>Fibrella</taxon>
    </lineage>
</organism>
<comment type="caution">
    <text evidence="2">The sequence shown here is derived from an EMBL/GenBank/DDBJ whole genome shotgun (WGS) entry which is preliminary data.</text>
</comment>
<keyword evidence="1" id="KW-0812">Transmembrane</keyword>
<dbReference type="EMBL" id="JAFMYU010000038">
    <property type="protein sequence ID" value="MBO0934794.1"/>
    <property type="molecule type" value="Genomic_DNA"/>
</dbReference>
<reference evidence="2 3" key="1">
    <citation type="submission" date="2021-03" db="EMBL/GenBank/DDBJ databases">
        <title>Fibrella sp. HMF5036 genome sequencing and assembly.</title>
        <authorList>
            <person name="Kang H."/>
            <person name="Kim H."/>
            <person name="Bae S."/>
            <person name="Joh K."/>
        </authorList>
    </citation>
    <scope>NUCLEOTIDE SEQUENCE [LARGE SCALE GENOMIC DNA]</scope>
    <source>
        <strain evidence="2 3">HMF5036</strain>
    </source>
</reference>
<name>A0A939K122_9BACT</name>
<feature type="transmembrane region" description="Helical" evidence="1">
    <location>
        <begin position="44"/>
        <end position="62"/>
    </location>
</feature>